<dbReference type="Pfam" id="PF00488">
    <property type="entry name" value="MutS_V"/>
    <property type="match status" value="1"/>
</dbReference>
<dbReference type="Gene3D" id="1.10.1420.10">
    <property type="match status" value="2"/>
</dbReference>
<dbReference type="PANTHER" id="PTHR11361:SF20">
    <property type="entry name" value="MUTS PROTEIN HOMOLOG 5"/>
    <property type="match status" value="1"/>
</dbReference>
<dbReference type="GO" id="GO:0051026">
    <property type="term" value="P:chiasma assembly"/>
    <property type="evidence" value="ECO:0007669"/>
    <property type="project" value="TreeGrafter"/>
</dbReference>
<evidence type="ECO:0000256" key="1">
    <source>
        <dbReference type="ARBA" id="ARBA00006271"/>
    </source>
</evidence>
<dbReference type="InterPro" id="IPR000432">
    <property type="entry name" value="DNA_mismatch_repair_MutS_C"/>
</dbReference>
<dbReference type="SUPFAM" id="SSF48334">
    <property type="entry name" value="DNA repair protein MutS, domain III"/>
    <property type="match status" value="1"/>
</dbReference>
<accession>D7FKD9</accession>
<dbReference type="AlphaFoldDB" id="D7FKD9"/>
<comment type="similarity">
    <text evidence="1">Belongs to the DNA mismatch repair MutS family.</text>
</comment>
<dbReference type="Pfam" id="PF05190">
    <property type="entry name" value="MutS_IV"/>
    <property type="match status" value="1"/>
</dbReference>
<dbReference type="InParanoid" id="D7FKD9"/>
<feature type="region of interest" description="Disordered" evidence="5">
    <location>
        <begin position="586"/>
        <end position="608"/>
    </location>
</feature>
<feature type="domain" description="DNA mismatch repair proteins mutS family" evidence="6">
    <location>
        <begin position="513"/>
        <end position="529"/>
    </location>
</feature>
<dbReference type="GO" id="GO:0005634">
    <property type="term" value="C:nucleus"/>
    <property type="evidence" value="ECO:0007669"/>
    <property type="project" value="TreeGrafter"/>
</dbReference>
<keyword evidence="3" id="KW-0067">ATP-binding</keyword>
<dbReference type="GO" id="GO:0005524">
    <property type="term" value="F:ATP binding"/>
    <property type="evidence" value="ECO:0007669"/>
    <property type="project" value="UniProtKB-KW"/>
</dbReference>
<reference evidence="7 8" key="1">
    <citation type="journal article" date="2010" name="Nature">
        <title>The Ectocarpus genome and the independent evolution of multicellularity in brown algae.</title>
        <authorList>
            <person name="Cock J.M."/>
            <person name="Sterck L."/>
            <person name="Rouze P."/>
            <person name="Scornet D."/>
            <person name="Allen A.E."/>
            <person name="Amoutzias G."/>
            <person name="Anthouard V."/>
            <person name="Artiguenave F."/>
            <person name="Aury J.M."/>
            <person name="Badger J.H."/>
            <person name="Beszteri B."/>
            <person name="Billiau K."/>
            <person name="Bonnet E."/>
            <person name="Bothwell J.H."/>
            <person name="Bowler C."/>
            <person name="Boyen C."/>
            <person name="Brownlee C."/>
            <person name="Carrano C.J."/>
            <person name="Charrier B."/>
            <person name="Cho G.Y."/>
            <person name="Coelho S.M."/>
            <person name="Collen J."/>
            <person name="Corre E."/>
            <person name="Da Silva C."/>
            <person name="Delage L."/>
            <person name="Delaroque N."/>
            <person name="Dittami S.M."/>
            <person name="Doulbeau S."/>
            <person name="Elias M."/>
            <person name="Farnham G."/>
            <person name="Gachon C.M."/>
            <person name="Gschloessl B."/>
            <person name="Heesch S."/>
            <person name="Jabbari K."/>
            <person name="Jubin C."/>
            <person name="Kawai H."/>
            <person name="Kimura K."/>
            <person name="Kloareg B."/>
            <person name="Kupper F.C."/>
            <person name="Lang D."/>
            <person name="Le Bail A."/>
            <person name="Leblanc C."/>
            <person name="Lerouge P."/>
            <person name="Lohr M."/>
            <person name="Lopez P.J."/>
            <person name="Martens C."/>
            <person name="Maumus F."/>
            <person name="Michel G."/>
            <person name="Miranda-Saavedra D."/>
            <person name="Morales J."/>
            <person name="Moreau H."/>
            <person name="Motomura T."/>
            <person name="Nagasato C."/>
            <person name="Napoli C.A."/>
            <person name="Nelson D.R."/>
            <person name="Nyvall-Collen P."/>
            <person name="Peters A.F."/>
            <person name="Pommier C."/>
            <person name="Potin P."/>
            <person name="Poulain J."/>
            <person name="Quesneville H."/>
            <person name="Read B."/>
            <person name="Rensing S.A."/>
            <person name="Ritter A."/>
            <person name="Rousvoal S."/>
            <person name="Samanta M."/>
            <person name="Samson G."/>
            <person name="Schroeder D.C."/>
            <person name="Segurens B."/>
            <person name="Strittmatter M."/>
            <person name="Tonon T."/>
            <person name="Tregear J.W."/>
            <person name="Valentin K."/>
            <person name="von Dassow P."/>
            <person name="Yamagishi T."/>
            <person name="Van de Peer Y."/>
            <person name="Wincker P."/>
        </authorList>
    </citation>
    <scope>NUCLEOTIDE SEQUENCE [LARGE SCALE GENOMIC DNA]</scope>
    <source>
        <strain evidence="8">Ec32 / CCAP1310/4</strain>
    </source>
</reference>
<dbReference type="OrthoDB" id="29596at2759"/>
<dbReference type="SMART" id="SM00533">
    <property type="entry name" value="MUTSd"/>
    <property type="match status" value="1"/>
</dbReference>
<evidence type="ECO:0000256" key="2">
    <source>
        <dbReference type="ARBA" id="ARBA00022741"/>
    </source>
</evidence>
<name>D7FKD9_ECTSI</name>
<organism evidence="7 8">
    <name type="scientific">Ectocarpus siliculosus</name>
    <name type="common">Brown alga</name>
    <name type="synonym">Conferva siliculosa</name>
    <dbReference type="NCBI Taxonomy" id="2880"/>
    <lineage>
        <taxon>Eukaryota</taxon>
        <taxon>Sar</taxon>
        <taxon>Stramenopiles</taxon>
        <taxon>Ochrophyta</taxon>
        <taxon>PX clade</taxon>
        <taxon>Phaeophyceae</taxon>
        <taxon>Ectocarpales</taxon>
        <taxon>Ectocarpaceae</taxon>
        <taxon>Ectocarpus</taxon>
    </lineage>
</organism>
<dbReference type="InterPro" id="IPR007861">
    <property type="entry name" value="DNA_mismatch_repair_MutS_clamp"/>
</dbReference>
<dbReference type="InterPro" id="IPR027417">
    <property type="entry name" value="P-loop_NTPase"/>
</dbReference>
<dbReference type="Pfam" id="PF05192">
    <property type="entry name" value="MutS_III"/>
    <property type="match status" value="1"/>
</dbReference>
<gene>
    <name evidence="7" type="primary">MSH5</name>
    <name evidence="7" type="ORF">Esi_0143_0064</name>
</gene>
<keyword evidence="4" id="KW-0238">DNA-binding</keyword>
<dbReference type="PIRSF" id="PIRSF005813">
    <property type="entry name" value="MSH2"/>
    <property type="match status" value="1"/>
</dbReference>
<dbReference type="SUPFAM" id="SSF52540">
    <property type="entry name" value="P-loop containing nucleoside triphosphate hydrolases"/>
    <property type="match status" value="1"/>
</dbReference>
<dbReference type="EMBL" id="FN649728">
    <property type="protein sequence ID" value="CBJ29342.1"/>
    <property type="molecule type" value="Genomic_DNA"/>
</dbReference>
<dbReference type="EMBL" id="FN648021">
    <property type="protein sequence ID" value="CBJ29342.1"/>
    <property type="molecule type" value="Genomic_DNA"/>
</dbReference>
<evidence type="ECO:0000256" key="4">
    <source>
        <dbReference type="ARBA" id="ARBA00023125"/>
    </source>
</evidence>
<dbReference type="GO" id="GO:0006298">
    <property type="term" value="P:mismatch repair"/>
    <property type="evidence" value="ECO:0007669"/>
    <property type="project" value="InterPro"/>
</dbReference>
<dbReference type="eggNOG" id="KOG0221">
    <property type="taxonomic scope" value="Eukaryota"/>
</dbReference>
<evidence type="ECO:0000256" key="3">
    <source>
        <dbReference type="ARBA" id="ARBA00022840"/>
    </source>
</evidence>
<dbReference type="InterPro" id="IPR045076">
    <property type="entry name" value="MutS"/>
</dbReference>
<evidence type="ECO:0000313" key="8">
    <source>
        <dbReference type="Proteomes" id="UP000002630"/>
    </source>
</evidence>
<dbReference type="Proteomes" id="UP000002630">
    <property type="component" value="Linkage Group LG03"/>
</dbReference>
<protein>
    <submittedName>
        <fullName evidence="7">MutS protein homolog 5</fullName>
    </submittedName>
</protein>
<dbReference type="GO" id="GO:0030983">
    <property type="term" value="F:mismatched DNA binding"/>
    <property type="evidence" value="ECO:0007669"/>
    <property type="project" value="InterPro"/>
</dbReference>
<evidence type="ECO:0000313" key="7">
    <source>
        <dbReference type="EMBL" id="CBJ29342.1"/>
    </source>
</evidence>
<dbReference type="SMART" id="SM00534">
    <property type="entry name" value="MUTSac"/>
    <property type="match status" value="1"/>
</dbReference>
<dbReference type="GO" id="GO:0140664">
    <property type="term" value="F:ATP-dependent DNA damage sensor activity"/>
    <property type="evidence" value="ECO:0007669"/>
    <property type="project" value="InterPro"/>
</dbReference>
<evidence type="ECO:0000259" key="6">
    <source>
        <dbReference type="PROSITE" id="PS00486"/>
    </source>
</evidence>
<dbReference type="InterPro" id="IPR007696">
    <property type="entry name" value="DNA_mismatch_repair_MutS_core"/>
</dbReference>
<keyword evidence="2" id="KW-0547">Nucleotide-binding</keyword>
<dbReference type="InterPro" id="IPR011184">
    <property type="entry name" value="DNA_mismatch_repair_Msh2"/>
</dbReference>
<dbReference type="Gene3D" id="3.40.50.300">
    <property type="entry name" value="P-loop containing nucleotide triphosphate hydrolases"/>
    <property type="match status" value="1"/>
</dbReference>
<dbReference type="PROSITE" id="PS00486">
    <property type="entry name" value="DNA_MISMATCH_REPAIR_2"/>
    <property type="match status" value="1"/>
</dbReference>
<evidence type="ECO:0000256" key="5">
    <source>
        <dbReference type="SAM" id="MobiDB-lite"/>
    </source>
</evidence>
<keyword evidence="8" id="KW-1185">Reference proteome</keyword>
<dbReference type="STRING" id="2880.D7FKD9"/>
<dbReference type="OMA" id="MEHEATF"/>
<dbReference type="PANTHER" id="PTHR11361">
    <property type="entry name" value="DNA MISMATCH REPAIR PROTEIN MUTS FAMILY MEMBER"/>
    <property type="match status" value="1"/>
</dbReference>
<dbReference type="InterPro" id="IPR036187">
    <property type="entry name" value="DNA_mismatch_repair_MutS_sf"/>
</dbReference>
<proteinExistence type="inferred from homology"/>
<sequence>MWGWRYQQPSFIAIGRDHQVRALGALLIHLQSTVFALEASGSVGVTAVRQLDSSGYMRIDSMALRRLFRCSWGIRPLIPHGFEGAWESRRKSSILMFSVARTKSASGRRCLKEWMLKPLHDIAAISVRQDGVEVLMQAENAEICRRLRSQLSKSYGMTRIIMRIKKVAWTFADWCKLITSIESALDVRDGLALMRTSAGAAVTVGGRFGNESFLARLLDDIDPVVLRKCLEGLCTVIDPVASAQDKDVVIRPGFDEELDNMRERLEDLPDILQQIGQIVLNENSVLEELSVEYVPQIGFFTTLHERFGDLAPDDFTFAFAQGETVYYKSPTMRDVDDRIGDIQALITDKQAKIMRELEDALIAEEGALHAAASVLAELDAALALASVAGDFGFVRPEVVEDNVIMIKNGRHPLQEMAVDLFIPNDTFIADGSRVALITGANCSGKSVYLKQVGVAVYLAHVGSFVPAEKAVIGLTDRIFTRIATVETSSLPQSSFTIDVNQVAQMARTSTPRSLLLIDEFGKGTAPADGIGLVAALLRHLSRKGRKCLFTLHFHEIFSHDLVKVSGPDELHTDLKDVSVFRMDVHVPSPPKAPESQGDGLGEGEGTTGEEWAFVPPTPLFKLKPGMTSNSHGIACAQVAGKVGQ</sequence>